<dbReference type="GO" id="GO:0003677">
    <property type="term" value="F:DNA binding"/>
    <property type="evidence" value="ECO:0007669"/>
    <property type="project" value="UniProtKB-KW"/>
</dbReference>
<organism evidence="3 4">
    <name type="scientific">Paraburkholderia bannensis</name>
    <dbReference type="NCBI Taxonomy" id="765414"/>
    <lineage>
        <taxon>Bacteria</taxon>
        <taxon>Pseudomonadati</taxon>
        <taxon>Pseudomonadota</taxon>
        <taxon>Betaproteobacteria</taxon>
        <taxon>Burkholderiales</taxon>
        <taxon>Burkholderiaceae</taxon>
        <taxon>Paraburkholderia</taxon>
    </lineage>
</organism>
<gene>
    <name evidence="3" type="ORF">F4827_001061</name>
</gene>
<keyword evidence="3" id="KW-0238">DNA-binding</keyword>
<feature type="region of interest" description="Disordered" evidence="2">
    <location>
        <begin position="179"/>
        <end position="230"/>
    </location>
</feature>
<feature type="region of interest" description="Disordered" evidence="2">
    <location>
        <begin position="121"/>
        <end position="166"/>
    </location>
</feature>
<evidence type="ECO:0000313" key="4">
    <source>
        <dbReference type="Proteomes" id="UP000571554"/>
    </source>
</evidence>
<dbReference type="Proteomes" id="UP000571554">
    <property type="component" value="Unassembled WGS sequence"/>
</dbReference>
<dbReference type="AlphaFoldDB" id="A0A7W9WPM0"/>
<evidence type="ECO:0000256" key="2">
    <source>
        <dbReference type="SAM" id="MobiDB-lite"/>
    </source>
</evidence>
<feature type="coiled-coil region" evidence="1">
    <location>
        <begin position="69"/>
        <end position="99"/>
    </location>
</feature>
<proteinExistence type="predicted"/>
<name>A0A7W9WPM0_9BURK</name>
<keyword evidence="1" id="KW-0175">Coiled coil</keyword>
<dbReference type="EMBL" id="JACHBW010000002">
    <property type="protein sequence ID" value="MBB6101235.1"/>
    <property type="molecule type" value="Genomic_DNA"/>
</dbReference>
<evidence type="ECO:0000313" key="3">
    <source>
        <dbReference type="EMBL" id="MBB6101235.1"/>
    </source>
</evidence>
<reference evidence="3 4" key="1">
    <citation type="submission" date="2020-08" db="EMBL/GenBank/DDBJ databases">
        <title>Above-ground endophytic microbial communities from plants in different locations in the United States.</title>
        <authorList>
            <person name="Frank C."/>
        </authorList>
    </citation>
    <scope>NUCLEOTIDE SEQUENCE [LARGE SCALE GENOMIC DNA]</scope>
    <source>
        <strain evidence="3 4">WP4_2_2</strain>
    </source>
</reference>
<feature type="compositionally biased region" description="Basic and acidic residues" evidence="2">
    <location>
        <begin position="214"/>
        <end position="224"/>
    </location>
</feature>
<evidence type="ECO:0000256" key="1">
    <source>
        <dbReference type="SAM" id="Coils"/>
    </source>
</evidence>
<accession>A0A7W9WPM0</accession>
<sequence length="257" mass="27487">MQTYQQLDAEIVATPAALEAASQSANVDHQQTAVGFAPSEAGVVVPATQAAAGVKSLFSDNFQQFDVQLAQFDAEVARIEQMKEQVRKQRERNLQKEQEIAIPQIKAWIDALNITPEQLGFAPQPKKAKAPSIPRYRDPVSGKKHSGKGGLPGWLTPETKNDPRYENPEWTAKKAAEDAAKAATKNKSKAHDDFVAAKNPASNETVVASNGAPEVRESIERPESESGASMTVASVAVVDVAHAASNVPVAALVSNLN</sequence>
<dbReference type="RefSeq" id="WP_183722476.1">
    <property type="nucleotide sequence ID" value="NZ_JACHBW010000002.1"/>
</dbReference>
<comment type="caution">
    <text evidence="3">The sequence shown here is derived from an EMBL/GenBank/DDBJ whole genome shotgun (WGS) entry which is preliminary data.</text>
</comment>
<protein>
    <submittedName>
        <fullName evidence="3">DNA-binding protein H-NS</fullName>
    </submittedName>
</protein>
<keyword evidence="4" id="KW-1185">Reference proteome</keyword>